<name>A0A072UA19_MEDTR</name>
<dbReference type="EMBL" id="CM001222">
    <property type="protein sequence ID" value="KEH25913.1"/>
    <property type="molecule type" value="Genomic_DNA"/>
</dbReference>
<reference evidence="1 3" key="1">
    <citation type="journal article" date="2011" name="Nature">
        <title>The Medicago genome provides insight into the evolution of rhizobial symbioses.</title>
        <authorList>
            <person name="Young N.D."/>
            <person name="Debelle F."/>
            <person name="Oldroyd G.E."/>
            <person name="Geurts R."/>
            <person name="Cannon S.B."/>
            <person name="Udvardi M.K."/>
            <person name="Benedito V.A."/>
            <person name="Mayer K.F."/>
            <person name="Gouzy J."/>
            <person name="Schoof H."/>
            <person name="Van de Peer Y."/>
            <person name="Proost S."/>
            <person name="Cook D.R."/>
            <person name="Meyers B.C."/>
            <person name="Spannagl M."/>
            <person name="Cheung F."/>
            <person name="De Mita S."/>
            <person name="Krishnakumar V."/>
            <person name="Gundlach H."/>
            <person name="Zhou S."/>
            <person name="Mudge J."/>
            <person name="Bharti A.K."/>
            <person name="Murray J.D."/>
            <person name="Naoumkina M.A."/>
            <person name="Rosen B."/>
            <person name="Silverstein K.A."/>
            <person name="Tang H."/>
            <person name="Rombauts S."/>
            <person name="Zhao P.X."/>
            <person name="Zhou P."/>
            <person name="Barbe V."/>
            <person name="Bardou P."/>
            <person name="Bechner M."/>
            <person name="Bellec A."/>
            <person name="Berger A."/>
            <person name="Berges H."/>
            <person name="Bidwell S."/>
            <person name="Bisseling T."/>
            <person name="Choisne N."/>
            <person name="Couloux A."/>
            <person name="Denny R."/>
            <person name="Deshpande S."/>
            <person name="Dai X."/>
            <person name="Doyle J.J."/>
            <person name="Dudez A.M."/>
            <person name="Farmer A.D."/>
            <person name="Fouteau S."/>
            <person name="Franken C."/>
            <person name="Gibelin C."/>
            <person name="Gish J."/>
            <person name="Goldstein S."/>
            <person name="Gonzalez A.J."/>
            <person name="Green P.J."/>
            <person name="Hallab A."/>
            <person name="Hartog M."/>
            <person name="Hua A."/>
            <person name="Humphray S.J."/>
            <person name="Jeong D.H."/>
            <person name="Jing Y."/>
            <person name="Jocker A."/>
            <person name="Kenton S.M."/>
            <person name="Kim D.J."/>
            <person name="Klee K."/>
            <person name="Lai H."/>
            <person name="Lang C."/>
            <person name="Lin S."/>
            <person name="Macmil S.L."/>
            <person name="Magdelenat G."/>
            <person name="Matthews L."/>
            <person name="McCorrison J."/>
            <person name="Monaghan E.L."/>
            <person name="Mun J.H."/>
            <person name="Najar F.Z."/>
            <person name="Nicholson C."/>
            <person name="Noirot C."/>
            <person name="O'Bleness M."/>
            <person name="Paule C.R."/>
            <person name="Poulain J."/>
            <person name="Prion F."/>
            <person name="Qin B."/>
            <person name="Qu C."/>
            <person name="Retzel E.F."/>
            <person name="Riddle C."/>
            <person name="Sallet E."/>
            <person name="Samain S."/>
            <person name="Samson N."/>
            <person name="Sanders I."/>
            <person name="Saurat O."/>
            <person name="Scarpelli C."/>
            <person name="Schiex T."/>
            <person name="Segurens B."/>
            <person name="Severin A.J."/>
            <person name="Sherrier D.J."/>
            <person name="Shi R."/>
            <person name="Sims S."/>
            <person name="Singer S.R."/>
            <person name="Sinharoy S."/>
            <person name="Sterck L."/>
            <person name="Viollet A."/>
            <person name="Wang B.B."/>
            <person name="Wang K."/>
            <person name="Wang M."/>
            <person name="Wang X."/>
            <person name="Warfsmann J."/>
            <person name="Weissenbach J."/>
            <person name="White D.D."/>
            <person name="White J.D."/>
            <person name="Wiley G.B."/>
            <person name="Wincker P."/>
            <person name="Xing Y."/>
            <person name="Yang L."/>
            <person name="Yao Z."/>
            <person name="Ying F."/>
            <person name="Zhai J."/>
            <person name="Zhou L."/>
            <person name="Zuber A."/>
            <person name="Denarie J."/>
            <person name="Dixon R.A."/>
            <person name="May G.D."/>
            <person name="Schwartz D.C."/>
            <person name="Rogers J."/>
            <person name="Quetier F."/>
            <person name="Town C.D."/>
            <person name="Roe B.A."/>
        </authorList>
    </citation>
    <scope>NUCLEOTIDE SEQUENCE [LARGE SCALE GENOMIC DNA]</scope>
    <source>
        <strain evidence="1">A17</strain>
        <strain evidence="2 3">cv. Jemalong A17</strain>
    </source>
</reference>
<reference evidence="1 3" key="2">
    <citation type="journal article" date="2014" name="BMC Genomics">
        <title>An improved genome release (version Mt4.0) for the model legume Medicago truncatula.</title>
        <authorList>
            <person name="Tang H."/>
            <person name="Krishnakumar V."/>
            <person name="Bidwell S."/>
            <person name="Rosen B."/>
            <person name="Chan A."/>
            <person name="Zhou S."/>
            <person name="Gentzbittel L."/>
            <person name="Childs K.L."/>
            <person name="Yandell M."/>
            <person name="Gundlach H."/>
            <person name="Mayer K.F."/>
            <person name="Schwartz D.C."/>
            <person name="Town C.D."/>
        </authorList>
    </citation>
    <scope>GENOME REANNOTATION</scope>
    <source>
        <strain evidence="1">A17</strain>
        <strain evidence="2 3">cv. Jemalong A17</strain>
    </source>
</reference>
<protein>
    <submittedName>
        <fullName evidence="1 2">Uncharacterized protein</fullName>
    </submittedName>
</protein>
<dbReference type="Proteomes" id="UP000002051">
    <property type="component" value="Chromosome 6"/>
</dbReference>
<dbReference type="AlphaFoldDB" id="A0A072UA19"/>
<evidence type="ECO:0000313" key="3">
    <source>
        <dbReference type="Proteomes" id="UP000002051"/>
    </source>
</evidence>
<keyword evidence="3" id="KW-1185">Reference proteome</keyword>
<evidence type="ECO:0000313" key="2">
    <source>
        <dbReference type="EnsemblPlants" id="KEH25913"/>
    </source>
</evidence>
<dbReference type="EnsemblPlants" id="KEH25913">
    <property type="protein sequence ID" value="KEH25913"/>
    <property type="gene ID" value="MTR_6g037570"/>
</dbReference>
<evidence type="ECO:0000313" key="1">
    <source>
        <dbReference type="EMBL" id="KEH25913.1"/>
    </source>
</evidence>
<accession>A0A072UA19</accession>
<dbReference type="HOGENOM" id="CLU_092201_0_0_1"/>
<proteinExistence type="predicted"/>
<gene>
    <name evidence="1" type="ordered locus">MTR_6g037570</name>
</gene>
<reference evidence="2" key="3">
    <citation type="submission" date="2015-04" db="UniProtKB">
        <authorList>
            <consortium name="EnsemblPlants"/>
        </authorList>
    </citation>
    <scope>IDENTIFICATION</scope>
    <source>
        <strain evidence="2">cv. Jemalong A17</strain>
    </source>
</reference>
<sequence length="264" mass="30051">MESDDILSPLLQKSVMVENAKDVPGETKQNFVENSGDVKPPNVEAKTNIDGASVHVEASKYVGGSGVLPLQPLEVDTAKFFSDDVKSKNRDELLEWVRRQANKAGFTIVTQRSSLINPMFRLVCERSGTHKVPKKKPKHARTGSRKCGCLFMIRGYQNLGEDRDEYAWKTSSYMPLLIRDDGDVGFMFRNMVEDNILYMYVRSICNCVECKNWSKNGLEMFTIMQTHCLHNQFSSAVNYRGFPRQLTAAGFLKTSSVYYRRTFE</sequence>
<organism evidence="1 3">
    <name type="scientific">Medicago truncatula</name>
    <name type="common">Barrel medic</name>
    <name type="synonym">Medicago tribuloides</name>
    <dbReference type="NCBI Taxonomy" id="3880"/>
    <lineage>
        <taxon>Eukaryota</taxon>
        <taxon>Viridiplantae</taxon>
        <taxon>Streptophyta</taxon>
        <taxon>Embryophyta</taxon>
        <taxon>Tracheophyta</taxon>
        <taxon>Spermatophyta</taxon>
        <taxon>Magnoliopsida</taxon>
        <taxon>eudicotyledons</taxon>
        <taxon>Gunneridae</taxon>
        <taxon>Pentapetalae</taxon>
        <taxon>rosids</taxon>
        <taxon>fabids</taxon>
        <taxon>Fabales</taxon>
        <taxon>Fabaceae</taxon>
        <taxon>Papilionoideae</taxon>
        <taxon>50 kb inversion clade</taxon>
        <taxon>NPAAA clade</taxon>
        <taxon>Hologalegina</taxon>
        <taxon>IRL clade</taxon>
        <taxon>Trifolieae</taxon>
        <taxon>Medicago</taxon>
    </lineage>
</organism>